<evidence type="ECO:0000256" key="13">
    <source>
        <dbReference type="ARBA" id="ARBA00032480"/>
    </source>
</evidence>
<feature type="domain" description="Thg1 C-terminal" evidence="17">
    <location>
        <begin position="140"/>
        <end position="223"/>
    </location>
</feature>
<evidence type="ECO:0000256" key="14">
    <source>
        <dbReference type="ARBA" id="ARBA00047281"/>
    </source>
</evidence>
<dbReference type="GO" id="GO:0008193">
    <property type="term" value="F:tRNA guanylyltransferase activity"/>
    <property type="evidence" value="ECO:0007669"/>
    <property type="project" value="UniProtKB-EC"/>
</dbReference>
<dbReference type="PANTHER" id="PTHR12729">
    <property type="entry name" value="TRNA(HIS) GUANYLYLTRANSFERASE-RELATED"/>
    <property type="match status" value="1"/>
</dbReference>
<evidence type="ECO:0000256" key="1">
    <source>
        <dbReference type="ARBA" id="ARBA00001946"/>
    </source>
</evidence>
<feature type="region of interest" description="Disordered" evidence="15">
    <location>
        <begin position="258"/>
        <end position="299"/>
    </location>
</feature>
<dbReference type="PANTHER" id="PTHR12729:SF6">
    <property type="entry name" value="TRNA(HIS) GUANYLYLTRANSFERASE-RELATED"/>
    <property type="match status" value="1"/>
</dbReference>
<dbReference type="Pfam" id="PF14413">
    <property type="entry name" value="Thg1C"/>
    <property type="match status" value="1"/>
</dbReference>
<evidence type="ECO:0000313" key="19">
    <source>
        <dbReference type="Proteomes" id="UP000077069"/>
    </source>
</evidence>
<sequence length="701" mass="76238">MANSKYEYVRNFEQPDNLLPNTFVVVRIDGRGFTKLTTKYNFVKPNDRRALDLMNGAAEAVMKDLPDLVLAYGQSDEFSFVFHKDCMLFERRASKLVTTIVSTFTANYVLGWAKYFPDHPLTAPLPSFDGRAVCYPSNTNLRDYLSWRQADCHINNLYNTTFWALVQQGGLENRVAEKELSGTVSGDKNEILFKRFGINYNNEPDIFKKGSVLYRDFFPTSTQSSPTPAKSPIIHHPTPQSIARPMSQPLELTHHDLFRSSPASGTSTATASTPRGPTFLSTSTTPSPPPSPPTIPMPLFTEAFKDQTSVGYPSTFSLSTFSPLSPSANASAPRHAALQPIPLPPPTLKPSTRPPLSLNPPNSITHANTSPMPSPYVPSSAAYPSPTISNSKKPVKPISHSASASLSLHPKPLAPSYRPTPKRSPSLSVLESGLARGPPQIPQRFSSIPPEQPPRKLSLPTQKSHALLRQEASDLAVANPANTSSYRGAGRPRTPPSQLMTMKELPSPPTGEYDIGGVRGAVMGSSPQPWSQSPPPPTRGSAISAGGSSGHGEMENLIVNPVIPPSPPGASLRSHSRAGSSYSKSYSFPAPPSSGPPTSSGEQFASFDWGNKEEVEVPPEVPEKSKGRQIKGKGEKGKKVLGIEDEGWKEGLDGRPKTMSKTQKEKERKKRGKARIVTEHVDIIGDSFWERRPWILSGRVG</sequence>
<feature type="compositionally biased region" description="Low complexity" evidence="15">
    <location>
        <begin position="570"/>
        <end position="588"/>
    </location>
</feature>
<keyword evidence="10" id="KW-0547">Nucleotide-binding</keyword>
<feature type="domain" description="tRNAHis guanylyltransferase catalytic" evidence="16">
    <location>
        <begin position="6"/>
        <end position="136"/>
    </location>
</feature>
<dbReference type="Proteomes" id="UP000077069">
    <property type="component" value="Unassembled WGS sequence"/>
</dbReference>
<dbReference type="OrthoDB" id="62560at2759"/>
<reference evidence="18 19" key="1">
    <citation type="submission" date="2016-05" db="EMBL/GenBank/DDBJ databases">
        <title>Comparative analysis of secretome profiles of manganese(II)-oxidizing ascomycete fungi.</title>
        <authorList>
            <consortium name="DOE Joint Genome Institute"/>
            <person name="Zeiner C.A."/>
            <person name="Purvine S.O."/>
            <person name="Zink E.M."/>
            <person name="Wu S."/>
            <person name="Pasa-Tolic L."/>
            <person name="Chaput D.L."/>
            <person name="Haridas S."/>
            <person name="Grigoriev I.V."/>
            <person name="Santelli C.M."/>
            <person name="Hansel C.M."/>
        </authorList>
    </citation>
    <scope>NUCLEOTIDE SEQUENCE [LARGE SCALE GENOMIC DNA]</scope>
    <source>
        <strain evidence="18 19">AP3s5-JAC2a</strain>
    </source>
</reference>
<dbReference type="AlphaFoldDB" id="A0A177C337"/>
<dbReference type="GO" id="GO:0005525">
    <property type="term" value="F:GTP binding"/>
    <property type="evidence" value="ECO:0007669"/>
    <property type="project" value="UniProtKB-KW"/>
</dbReference>
<organism evidence="18 19">
    <name type="scientific">Paraphaeosphaeria sporulosa</name>
    <dbReference type="NCBI Taxonomy" id="1460663"/>
    <lineage>
        <taxon>Eukaryota</taxon>
        <taxon>Fungi</taxon>
        <taxon>Dikarya</taxon>
        <taxon>Ascomycota</taxon>
        <taxon>Pezizomycotina</taxon>
        <taxon>Dothideomycetes</taxon>
        <taxon>Pleosporomycetidae</taxon>
        <taxon>Pleosporales</taxon>
        <taxon>Massarineae</taxon>
        <taxon>Didymosphaeriaceae</taxon>
        <taxon>Paraphaeosphaeria</taxon>
    </lineage>
</organism>
<feature type="compositionally biased region" description="Low complexity" evidence="15">
    <location>
        <begin position="377"/>
        <end position="386"/>
    </location>
</feature>
<dbReference type="GeneID" id="28769228"/>
<evidence type="ECO:0000256" key="7">
    <source>
        <dbReference type="ARBA" id="ARBA00022694"/>
    </source>
</evidence>
<keyword evidence="8" id="KW-0548">Nucleotidyltransferase</keyword>
<keyword evidence="19" id="KW-1185">Reference proteome</keyword>
<dbReference type="InParanoid" id="A0A177C337"/>
<dbReference type="InterPro" id="IPR024956">
    <property type="entry name" value="tRNAHis_GuaTrfase_cat"/>
</dbReference>
<dbReference type="GO" id="GO:0006400">
    <property type="term" value="P:tRNA modification"/>
    <property type="evidence" value="ECO:0007669"/>
    <property type="project" value="InterPro"/>
</dbReference>
<evidence type="ECO:0000256" key="3">
    <source>
        <dbReference type="ARBA" id="ARBA00010113"/>
    </source>
</evidence>
<dbReference type="EC" id="2.7.7.79" evidence="4"/>
<dbReference type="InterPro" id="IPR007537">
    <property type="entry name" value="tRNAHis_GuaTrfase_Thg1"/>
</dbReference>
<evidence type="ECO:0000256" key="12">
    <source>
        <dbReference type="ARBA" id="ARBA00023134"/>
    </source>
</evidence>
<feature type="compositionally biased region" description="Pro residues" evidence="15">
    <location>
        <begin position="286"/>
        <end position="296"/>
    </location>
</feature>
<comment type="catalytic activity">
    <reaction evidence="14">
        <text>a 5'-end ribonucleotide-tRNA(His) + GTP + ATP + H2O = a 5'-end phospho-guanosine-ribonucleotide-tRNA(His) + AMP + 2 diphosphate + H(+)</text>
        <dbReference type="Rhea" id="RHEA:54564"/>
        <dbReference type="Rhea" id="RHEA-COMP:14193"/>
        <dbReference type="Rhea" id="RHEA-COMP:14917"/>
        <dbReference type="ChEBI" id="CHEBI:15377"/>
        <dbReference type="ChEBI" id="CHEBI:15378"/>
        <dbReference type="ChEBI" id="CHEBI:30616"/>
        <dbReference type="ChEBI" id="CHEBI:33019"/>
        <dbReference type="ChEBI" id="CHEBI:37565"/>
        <dbReference type="ChEBI" id="CHEBI:138282"/>
        <dbReference type="ChEBI" id="CHEBI:141847"/>
        <dbReference type="ChEBI" id="CHEBI:456215"/>
        <dbReference type="EC" id="2.7.7.79"/>
    </reaction>
</comment>
<proteinExistence type="inferred from homology"/>
<evidence type="ECO:0000256" key="4">
    <source>
        <dbReference type="ARBA" id="ARBA00012511"/>
    </source>
</evidence>
<evidence type="ECO:0000256" key="5">
    <source>
        <dbReference type="ARBA" id="ARBA00015443"/>
    </source>
</evidence>
<dbReference type="EMBL" id="KV441558">
    <property type="protein sequence ID" value="OAG01198.1"/>
    <property type="molecule type" value="Genomic_DNA"/>
</dbReference>
<accession>A0A177C337</accession>
<evidence type="ECO:0000256" key="11">
    <source>
        <dbReference type="ARBA" id="ARBA00022842"/>
    </source>
</evidence>
<evidence type="ECO:0000256" key="15">
    <source>
        <dbReference type="SAM" id="MobiDB-lite"/>
    </source>
</evidence>
<comment type="function">
    <text evidence="2">Adds a GMP to the 5'-end of tRNA(His) after transcription and RNase P cleavage.</text>
</comment>
<evidence type="ECO:0000256" key="8">
    <source>
        <dbReference type="ARBA" id="ARBA00022695"/>
    </source>
</evidence>
<feature type="compositionally biased region" description="Basic and acidic residues" evidence="15">
    <location>
        <begin position="610"/>
        <end position="666"/>
    </location>
</feature>
<evidence type="ECO:0000313" key="18">
    <source>
        <dbReference type="EMBL" id="OAG01198.1"/>
    </source>
</evidence>
<evidence type="ECO:0000259" key="17">
    <source>
        <dbReference type="Pfam" id="PF14413"/>
    </source>
</evidence>
<dbReference type="InterPro" id="IPR025845">
    <property type="entry name" value="Thg1_C_dom"/>
</dbReference>
<dbReference type="FunFam" id="3.30.70.3000:FF:000001">
    <property type="entry name" value="tRNA(His) guanylyltransferase"/>
    <property type="match status" value="1"/>
</dbReference>
<comment type="cofactor">
    <cofactor evidence="1">
        <name>Mg(2+)</name>
        <dbReference type="ChEBI" id="CHEBI:18420"/>
    </cofactor>
</comment>
<feature type="compositionally biased region" description="Low complexity" evidence="15">
    <location>
        <begin position="259"/>
        <end position="285"/>
    </location>
</feature>
<feature type="region of interest" description="Disordered" evidence="15">
    <location>
        <begin position="220"/>
        <end position="244"/>
    </location>
</feature>
<keyword evidence="12" id="KW-0342">GTP-binding</keyword>
<keyword evidence="6" id="KW-0808">Transferase</keyword>
<dbReference type="GO" id="GO:0000287">
    <property type="term" value="F:magnesium ion binding"/>
    <property type="evidence" value="ECO:0007669"/>
    <property type="project" value="InterPro"/>
</dbReference>
<comment type="similarity">
    <text evidence="3">Belongs to the tRNA(His) guanylyltransferase family.</text>
</comment>
<evidence type="ECO:0000256" key="10">
    <source>
        <dbReference type="ARBA" id="ARBA00022741"/>
    </source>
</evidence>
<protein>
    <recommendedName>
        <fullName evidence="5">tRNA(His) guanylyltransferase</fullName>
        <ecNumber evidence="4">2.7.7.79</ecNumber>
    </recommendedName>
    <alternativeName>
        <fullName evidence="13">tRNA-histidine guanylyltransferase</fullName>
    </alternativeName>
</protein>
<dbReference type="Gene3D" id="3.30.70.3000">
    <property type="match status" value="2"/>
</dbReference>
<evidence type="ECO:0000259" key="16">
    <source>
        <dbReference type="Pfam" id="PF04446"/>
    </source>
</evidence>
<keyword evidence="9" id="KW-0479">Metal-binding</keyword>
<dbReference type="RefSeq" id="XP_018031563.1">
    <property type="nucleotide sequence ID" value="XM_018185742.1"/>
</dbReference>
<feature type="compositionally biased region" description="Low complexity" evidence="15">
    <location>
        <begin position="399"/>
        <end position="416"/>
    </location>
</feature>
<evidence type="ECO:0000256" key="9">
    <source>
        <dbReference type="ARBA" id="ARBA00022723"/>
    </source>
</evidence>
<name>A0A177C337_9PLEO</name>
<feature type="compositionally biased region" description="Polar residues" evidence="15">
    <location>
        <begin position="359"/>
        <end position="369"/>
    </location>
</feature>
<dbReference type="InterPro" id="IPR038469">
    <property type="entry name" value="tRNAHis_GuaTrfase_Thg1_sf"/>
</dbReference>
<evidence type="ECO:0000256" key="6">
    <source>
        <dbReference type="ARBA" id="ARBA00022679"/>
    </source>
</evidence>
<dbReference type="STRING" id="1460663.A0A177C337"/>
<feature type="region of interest" description="Disordered" evidence="15">
    <location>
        <begin position="325"/>
        <end position="673"/>
    </location>
</feature>
<keyword evidence="11" id="KW-0460">Magnesium</keyword>
<dbReference type="Pfam" id="PF04446">
    <property type="entry name" value="Thg1"/>
    <property type="match status" value="1"/>
</dbReference>
<evidence type="ECO:0000256" key="2">
    <source>
        <dbReference type="ARBA" id="ARBA00002939"/>
    </source>
</evidence>
<gene>
    <name evidence="18" type="ORF">CC84DRAFT_279923</name>
</gene>
<keyword evidence="7" id="KW-0819">tRNA processing</keyword>